<reference evidence="2 3" key="1">
    <citation type="submission" date="2018-11" db="EMBL/GenBank/DDBJ databases">
        <authorList>
            <consortium name="Pathogen Informatics"/>
        </authorList>
    </citation>
    <scope>NUCLEOTIDE SEQUENCE [LARGE SCALE GENOMIC DNA]</scope>
</reference>
<name>A0A183G4A1_HELPZ</name>
<evidence type="ECO:0000313" key="3">
    <source>
        <dbReference type="Proteomes" id="UP000050761"/>
    </source>
</evidence>
<feature type="region of interest" description="Disordered" evidence="1">
    <location>
        <begin position="58"/>
        <end position="78"/>
    </location>
</feature>
<proteinExistence type="predicted"/>
<accession>A0A183G4A1</accession>
<dbReference type="WBParaSite" id="HPBE_0001632601-mRNA-1">
    <property type="protein sequence ID" value="HPBE_0001632601-mRNA-1"/>
    <property type="gene ID" value="HPBE_0001632601"/>
</dbReference>
<protein>
    <submittedName>
        <fullName evidence="4">MFAP1 domain-containing protein</fullName>
    </submittedName>
</protein>
<evidence type="ECO:0000256" key="1">
    <source>
        <dbReference type="SAM" id="MobiDB-lite"/>
    </source>
</evidence>
<evidence type="ECO:0000313" key="2">
    <source>
        <dbReference type="EMBL" id="VDP05571.1"/>
    </source>
</evidence>
<gene>
    <name evidence="2" type="ORF">HPBE_LOCUS16325</name>
</gene>
<accession>A0A3P8A2E2</accession>
<organism evidence="3 4">
    <name type="scientific">Heligmosomoides polygyrus</name>
    <name type="common">Parasitic roundworm</name>
    <dbReference type="NCBI Taxonomy" id="6339"/>
    <lineage>
        <taxon>Eukaryota</taxon>
        <taxon>Metazoa</taxon>
        <taxon>Ecdysozoa</taxon>
        <taxon>Nematoda</taxon>
        <taxon>Chromadorea</taxon>
        <taxon>Rhabditida</taxon>
        <taxon>Rhabditina</taxon>
        <taxon>Rhabditomorpha</taxon>
        <taxon>Strongyloidea</taxon>
        <taxon>Heligmosomidae</taxon>
        <taxon>Heligmosomoides</taxon>
    </lineage>
</organism>
<dbReference type="EMBL" id="UZAH01029354">
    <property type="protein sequence ID" value="VDP05571.1"/>
    <property type="molecule type" value="Genomic_DNA"/>
</dbReference>
<reference evidence="4" key="2">
    <citation type="submission" date="2019-09" db="UniProtKB">
        <authorList>
            <consortium name="WormBaseParasite"/>
        </authorList>
    </citation>
    <scope>IDENTIFICATION</scope>
</reference>
<evidence type="ECO:0000313" key="4">
    <source>
        <dbReference type="WBParaSite" id="HPBE_0001632601-mRNA-1"/>
    </source>
</evidence>
<sequence length="78" mass="9232">MPGIEPVPTVWQTSILPLNHRCKRRDDIETMDADKEELRNAAERSMRRRFIEEEQIRQTEQGIEELEDIEDARPGENL</sequence>
<dbReference type="AlphaFoldDB" id="A0A183G4A1"/>
<dbReference type="Proteomes" id="UP000050761">
    <property type="component" value="Unassembled WGS sequence"/>
</dbReference>
<keyword evidence="3" id="KW-1185">Reference proteome</keyword>